<name>A0A1S1HJ50_9SPHN</name>
<comment type="caution">
    <text evidence="1">The sequence shown here is derived from an EMBL/GenBank/DDBJ whole genome shotgun (WGS) entry which is preliminary data.</text>
</comment>
<protein>
    <submittedName>
        <fullName evidence="1">Catalase</fullName>
    </submittedName>
</protein>
<gene>
    <name evidence="1" type="ORF">BHE75_04331</name>
</gene>
<dbReference type="GO" id="GO:0020037">
    <property type="term" value="F:heme binding"/>
    <property type="evidence" value="ECO:0007669"/>
    <property type="project" value="InterPro"/>
</dbReference>
<organism evidence="1 2">
    <name type="scientific">Edaphosphingomonas haloaromaticamans</name>
    <dbReference type="NCBI Taxonomy" id="653954"/>
    <lineage>
        <taxon>Bacteria</taxon>
        <taxon>Pseudomonadati</taxon>
        <taxon>Pseudomonadota</taxon>
        <taxon>Alphaproteobacteria</taxon>
        <taxon>Sphingomonadales</taxon>
        <taxon>Rhizorhabdaceae</taxon>
        <taxon>Edaphosphingomonas</taxon>
    </lineage>
</organism>
<accession>A0A1S1HJ50</accession>
<dbReference type="Gene3D" id="2.40.180.10">
    <property type="entry name" value="Catalase core domain"/>
    <property type="match status" value="1"/>
</dbReference>
<proteinExistence type="predicted"/>
<dbReference type="SUPFAM" id="SSF56634">
    <property type="entry name" value="Heme-dependent catalase-like"/>
    <property type="match status" value="1"/>
</dbReference>
<dbReference type="EMBL" id="MIPT01000001">
    <property type="protein sequence ID" value="OHT22304.1"/>
    <property type="molecule type" value="Genomic_DNA"/>
</dbReference>
<dbReference type="RefSeq" id="WP_070935280.1">
    <property type="nucleotide sequence ID" value="NZ_MIPT01000001.1"/>
</dbReference>
<dbReference type="Proteomes" id="UP000179467">
    <property type="component" value="Unassembled WGS sequence"/>
</dbReference>
<dbReference type="AlphaFoldDB" id="A0A1S1HJ50"/>
<keyword evidence="2" id="KW-1185">Reference proteome</keyword>
<dbReference type="OrthoDB" id="9765610at2"/>
<evidence type="ECO:0000313" key="1">
    <source>
        <dbReference type="EMBL" id="OHT22304.1"/>
    </source>
</evidence>
<reference evidence="1 2" key="1">
    <citation type="submission" date="2016-09" db="EMBL/GenBank/DDBJ databases">
        <title>Metabolic pathway, cell adaptation mechanisms and a novel monoxygenase revealed through proteogenomic-transcription analysis of a Sphingomonas haloaromaticamans strain degrading the fungicide ortho-phenylphenol.</title>
        <authorList>
            <person name="Perruchon C."/>
            <person name="Papadopoulou E.S."/>
            <person name="Rousidou C."/>
            <person name="Vasileiadis S."/>
            <person name="Tanou G."/>
            <person name="Amoutzias G."/>
            <person name="Molassiotis A."/>
            <person name="Karpouzas D.G."/>
        </authorList>
    </citation>
    <scope>NUCLEOTIDE SEQUENCE [LARGE SCALE GENOMIC DNA]</scope>
    <source>
        <strain evidence="1 2">P3</strain>
    </source>
</reference>
<dbReference type="InterPro" id="IPR020835">
    <property type="entry name" value="Catalase_sf"/>
</dbReference>
<sequence>MNRDAAPWREDFRGGSREAEDRLFRAMAQAISPRPAARPDAAPVGTDRADRRLFHAKTAVGITDAALMVDRALPAGLVVGHFRPGAILPAAIRFSNASAIPQADGVPDMRGLAMRLAIPAGGPHDFVLANFPTALARNAEQFLALAMAAAGDWETRLARLASRIGLWESRRILAHLKASLKLCPSLAHEHFWSASPYLWGSRPVRFELRPVAGEPPPPILPAPGDNALRIEFASRIARRSVTYRLALQHYCDERRTPIEDAAVDWRPRAARPIEIATLVIPRQDISGREGRWALEQIDRLRFNPWNAPEDFRPLGSLNRLRRFFYAAGDQ</sequence>
<evidence type="ECO:0000313" key="2">
    <source>
        <dbReference type="Proteomes" id="UP000179467"/>
    </source>
</evidence>